<feature type="signal peptide" evidence="3">
    <location>
        <begin position="1"/>
        <end position="21"/>
    </location>
</feature>
<sequence length="964" mass="109694">MKLKLIIAGILWCSGTLFTHAQDCLAILEAAKEAQDTDIVKTSQLLDQLVALLDSNSCELDIGYPQTYNNAALIYQHLDIQKRALYAFEMATKLQLKKSDSLDIEMLPYYNHLFDYYRTNRKYGQASTYLNLGFDVLNAHTWENKAYLNHLVKAGIFFKEMGWLDQSLDKLNEAKKLAENSQVSDSVKGSVLIESGSLLTLIGNYSEADRDLKRAISILRSNHPFLHARAVDRMGKLLLENGNLPDSESNLLSNIHFKKMNFPTDTLLLVESLNNLGNLYFRINDLIKSSEYFEELIAIGVKYPMVRPYGLNNLGAIYLRQGRLLDAERCFKEAADYFASKFGTLHQDYVNTLSNLAATEYQRGLNDVALSLYTRVLDLDKNLYGSNHPKVATSMTNLAHVYAEMGYREMALKLTEQSAKIKLNSLGEHHHELAKNMDDLGLMQLSLGDTTAALMSFDSALVINIKHIKKVLPVLTDAQRALAFKQIKYNLRRFSSLAFQKNRLNGIWAEKALNHTISTKSILFYASDKTRRALAELNDPILNGLYFLWRRQTVKLAKVYLMTKAEREAQNISIHDLESEYYDIEKRIAQKINRFYGNRAQKWSTSWREISGVLEKGQAVVEIIGYQPYELRLDSSGVTQGFTSNTRYVCFVIKPNGLLETIDWAPEVDFEKAFSYYRNTLKYNISNNQSYDLLWKPIDQHLTDINHIYFAADGAWHELNPQVLYDVTNQEHVIDKYQIVRITSGKDLTERRKDQFSKNALIFGNPDFSAHSEADLDALPGAEKEALELTKIMKAWQWRSQALINNEADERTFKILSSPGIIHVATHGFFTQDNPDQPLVNSGIYLTANKNEDGKLTAYEAMNMDLHETLLVVLSACETGLGEVENGEGVYGLQRAILTAGAENLVISLVKVDDDATIDFMRLFYGFLMKTEDVQGSFFEAQKVFRKIYTNPFNWGAFVLISKH</sequence>
<dbReference type="Gene3D" id="1.25.40.10">
    <property type="entry name" value="Tetratricopeptide repeat domain"/>
    <property type="match status" value="2"/>
</dbReference>
<dbReference type="Pfam" id="PF12770">
    <property type="entry name" value="CHAT"/>
    <property type="match status" value="1"/>
</dbReference>
<protein>
    <submittedName>
        <fullName evidence="5">Tetratricopeptide repeat protein</fullName>
    </submittedName>
</protein>
<dbReference type="Pfam" id="PF13181">
    <property type="entry name" value="TPR_8"/>
    <property type="match status" value="1"/>
</dbReference>
<evidence type="ECO:0000256" key="1">
    <source>
        <dbReference type="ARBA" id="ARBA00022737"/>
    </source>
</evidence>
<keyword evidence="6" id="KW-1185">Reference proteome</keyword>
<comment type="caution">
    <text evidence="5">The sequence shown here is derived from an EMBL/GenBank/DDBJ whole genome shotgun (WGS) entry which is preliminary data.</text>
</comment>
<keyword evidence="3" id="KW-0732">Signal</keyword>
<dbReference type="Pfam" id="PF13374">
    <property type="entry name" value="TPR_10"/>
    <property type="match status" value="1"/>
</dbReference>
<dbReference type="EMBL" id="QREG01000002">
    <property type="protein sequence ID" value="REE02084.1"/>
    <property type="molecule type" value="Genomic_DNA"/>
</dbReference>
<keyword evidence="1" id="KW-0677">Repeat</keyword>
<name>A0A3D9L8S3_MARFU</name>
<accession>A0A3D9L8S3</accession>
<dbReference type="SUPFAM" id="SSF48452">
    <property type="entry name" value="TPR-like"/>
    <property type="match status" value="2"/>
</dbReference>
<dbReference type="PANTHER" id="PTHR45641">
    <property type="entry name" value="TETRATRICOPEPTIDE REPEAT PROTEIN (AFU_ORTHOLOGUE AFUA_6G03870)"/>
    <property type="match status" value="1"/>
</dbReference>
<evidence type="ECO:0000256" key="3">
    <source>
        <dbReference type="SAM" id="SignalP"/>
    </source>
</evidence>
<dbReference type="Pfam" id="PF13424">
    <property type="entry name" value="TPR_12"/>
    <property type="match status" value="1"/>
</dbReference>
<evidence type="ECO:0000313" key="5">
    <source>
        <dbReference type="EMBL" id="REE02084.1"/>
    </source>
</evidence>
<keyword evidence="2" id="KW-0802">TPR repeat</keyword>
<organism evidence="5 6">
    <name type="scientific">Marinoscillum furvescens DSM 4134</name>
    <dbReference type="NCBI Taxonomy" id="1122208"/>
    <lineage>
        <taxon>Bacteria</taxon>
        <taxon>Pseudomonadati</taxon>
        <taxon>Bacteroidota</taxon>
        <taxon>Cytophagia</taxon>
        <taxon>Cytophagales</taxon>
        <taxon>Reichenbachiellaceae</taxon>
        <taxon>Marinoscillum</taxon>
    </lineage>
</organism>
<dbReference type="PANTHER" id="PTHR45641:SF19">
    <property type="entry name" value="NEPHROCYSTIN-3"/>
    <property type="match status" value="1"/>
</dbReference>
<dbReference type="RefSeq" id="WP_115866621.1">
    <property type="nucleotide sequence ID" value="NZ_QREG01000002.1"/>
</dbReference>
<feature type="chain" id="PRO_5017663726" evidence="3">
    <location>
        <begin position="22"/>
        <end position="964"/>
    </location>
</feature>
<evidence type="ECO:0000256" key="2">
    <source>
        <dbReference type="ARBA" id="ARBA00022803"/>
    </source>
</evidence>
<evidence type="ECO:0000313" key="6">
    <source>
        <dbReference type="Proteomes" id="UP000256779"/>
    </source>
</evidence>
<dbReference type="OrthoDB" id="9771112at2"/>
<dbReference type="AlphaFoldDB" id="A0A3D9L8S3"/>
<dbReference type="InterPro" id="IPR019734">
    <property type="entry name" value="TPR_rpt"/>
</dbReference>
<dbReference type="InterPro" id="IPR024983">
    <property type="entry name" value="CHAT_dom"/>
</dbReference>
<dbReference type="SMART" id="SM00028">
    <property type="entry name" value="TPR"/>
    <property type="match status" value="7"/>
</dbReference>
<dbReference type="Proteomes" id="UP000256779">
    <property type="component" value="Unassembled WGS sequence"/>
</dbReference>
<gene>
    <name evidence="5" type="ORF">C7460_102104</name>
</gene>
<dbReference type="InterPro" id="IPR011990">
    <property type="entry name" value="TPR-like_helical_dom_sf"/>
</dbReference>
<feature type="domain" description="CHAT" evidence="4">
    <location>
        <begin position="691"/>
        <end position="961"/>
    </location>
</feature>
<proteinExistence type="predicted"/>
<evidence type="ECO:0000259" key="4">
    <source>
        <dbReference type="Pfam" id="PF12770"/>
    </source>
</evidence>
<reference evidence="5 6" key="1">
    <citation type="submission" date="2018-07" db="EMBL/GenBank/DDBJ databases">
        <title>Genomic Encyclopedia of Type Strains, Phase IV (KMG-IV): sequencing the most valuable type-strain genomes for metagenomic binning, comparative biology and taxonomic classification.</title>
        <authorList>
            <person name="Goeker M."/>
        </authorList>
    </citation>
    <scope>NUCLEOTIDE SEQUENCE [LARGE SCALE GENOMIC DNA]</scope>
    <source>
        <strain evidence="5 6">DSM 4134</strain>
    </source>
</reference>